<dbReference type="InterPro" id="IPR004821">
    <property type="entry name" value="Cyt_trans-like"/>
</dbReference>
<dbReference type="InterPro" id="IPR014729">
    <property type="entry name" value="Rossmann-like_a/b/a_fold"/>
</dbReference>
<evidence type="ECO:0000259" key="13">
    <source>
        <dbReference type="Pfam" id="PF01467"/>
    </source>
</evidence>
<evidence type="ECO:0000256" key="9">
    <source>
        <dbReference type="ARBA" id="ARBA00023268"/>
    </source>
</evidence>
<comment type="pathway">
    <text evidence="11">Nucleotide-sugar biosynthesis; ADP-L-glycero-beta-D-manno-heptose biosynthesis; ADP-L-glycero-beta-D-manno-heptose from D-glycero-beta-D-manno-heptose 7-phosphate: step 1/4.</text>
</comment>
<keyword evidence="5 11" id="KW-0548">Nucleotidyltransferase</keyword>
<dbReference type="GO" id="GO:0016301">
    <property type="term" value="F:kinase activity"/>
    <property type="evidence" value="ECO:0007669"/>
    <property type="project" value="UniProtKB-KW"/>
</dbReference>
<keyword evidence="8 11" id="KW-0067">ATP-binding</keyword>
<feature type="domain" description="Carbohydrate kinase PfkB" evidence="12">
    <location>
        <begin position="18"/>
        <end position="312"/>
    </location>
</feature>
<protein>
    <recommendedName>
        <fullName evidence="11">Bifunctional protein HldE</fullName>
    </recommendedName>
    <domain>
        <recommendedName>
            <fullName evidence="11">D-beta-D-heptose 7-phosphate kinase</fullName>
            <ecNumber evidence="11">2.7.1.167</ecNumber>
        </recommendedName>
        <alternativeName>
            <fullName evidence="11">D-beta-D-heptose 7-phosphotransferase</fullName>
        </alternativeName>
        <alternativeName>
            <fullName evidence="11">D-glycero-beta-D-manno-heptose-7-phosphate kinase</fullName>
        </alternativeName>
    </domain>
    <domain>
        <recommendedName>
            <fullName evidence="11">D-beta-D-heptose 1-phosphate adenylyltransferase</fullName>
            <ecNumber evidence="11">2.7.7.70</ecNumber>
        </recommendedName>
        <alternativeName>
            <fullName evidence="11">D-glycero-beta-D-manno-heptose 1-phosphate adenylyltransferase</fullName>
        </alternativeName>
    </domain>
</protein>
<feature type="binding site" evidence="11">
    <location>
        <begin position="202"/>
        <end position="205"/>
    </location>
    <ligand>
        <name>ATP</name>
        <dbReference type="ChEBI" id="CHEBI:30616"/>
    </ligand>
</feature>
<dbReference type="InterPro" id="IPR002173">
    <property type="entry name" value="Carboh/pur_kinase_PfkB_CS"/>
</dbReference>
<dbReference type="HAMAP" id="MF_01603">
    <property type="entry name" value="HldE"/>
    <property type="match status" value="1"/>
</dbReference>
<feature type="region of interest" description="Ribokinase" evidence="11">
    <location>
        <begin position="1"/>
        <end position="325"/>
    </location>
</feature>
<dbReference type="PROSITE" id="PS00583">
    <property type="entry name" value="PFKB_KINASES_1"/>
    <property type="match status" value="1"/>
</dbReference>
<evidence type="ECO:0000256" key="6">
    <source>
        <dbReference type="ARBA" id="ARBA00022741"/>
    </source>
</evidence>
<dbReference type="InterPro" id="IPR029056">
    <property type="entry name" value="Ribokinase-like"/>
</dbReference>
<feature type="region of interest" description="Cytidylyltransferase" evidence="11">
    <location>
        <begin position="352"/>
        <end position="482"/>
    </location>
</feature>
<name>A0ABT3NZ98_9PROT</name>
<dbReference type="EMBL" id="JAPFQI010000017">
    <property type="protein sequence ID" value="MCW8087490.1"/>
    <property type="molecule type" value="Genomic_DNA"/>
</dbReference>
<sequence>MGALVAGVSRVTPLLPRRVVVLGDVMLDRFLYGEARRLSPEAPVPVVRLGRRDSMAGGAGNVARNLEALGGEPSLLALAGEDAEGEELAGLLGPAARLVRRPGRRTTVKLRVIAARQQVVRVDEEQERPADTAEEEALIQALADSLPGAGALVLSDYAKGVLTPRLCAEAITMARAAGVPCLVDPKGRDFARYAGADLLTPNAAELAEATGMPIASDAEAEAAARALLERVPVRAVLATRSEKGMLLVPRDGAAASVPAQAREVFDVSGAGDTAIATLALSVANGRDLEEAMRLANAAAGIVVGKLGTATCSAAELDHALREAEGAVGEALAGADAARLVREWQAAGLRVGFANGCFDILHAGHVRLLRDARRHCDRLVVALNDDASVARLKGEGRPLNSLADRAAVIGALAAVDAVTSFGEDTPLEMILQLRPDRLFKGSDYRLDQVVGAPEMASWGGETVLLDLLPGRSTTRLVEKARRD</sequence>
<evidence type="ECO:0000256" key="7">
    <source>
        <dbReference type="ARBA" id="ARBA00022777"/>
    </source>
</evidence>
<dbReference type="Proteomes" id="UP001526430">
    <property type="component" value="Unassembled WGS sequence"/>
</dbReference>
<dbReference type="Gene3D" id="3.40.1190.20">
    <property type="match status" value="1"/>
</dbReference>
<keyword evidence="4 11" id="KW-0808">Transferase</keyword>
<comment type="similarity">
    <text evidence="11">In the N-terminal section; belongs to the carbohydrate kinase PfkB family.</text>
</comment>
<feature type="domain" description="Cytidyltransferase-like" evidence="13">
    <location>
        <begin position="353"/>
        <end position="443"/>
    </location>
</feature>
<reference evidence="14 15" key="1">
    <citation type="submission" date="2022-10" db="EMBL/GenBank/DDBJ databases">
        <title>Roseococcus glaciei nov., sp. nov., isolated from glacier.</title>
        <authorList>
            <person name="Liu Q."/>
            <person name="Xin Y.-H."/>
        </authorList>
    </citation>
    <scope>NUCLEOTIDE SEQUENCE [LARGE SCALE GENOMIC DNA]</scope>
    <source>
        <strain evidence="14 15">MDT2-1-1</strain>
    </source>
</reference>
<comment type="function">
    <text evidence="2 11">Catalyzes the ADP transfer from ATP to D-glycero-beta-D-manno-heptose 1-phosphate, yielding ADP-D-glycero-beta-D-manno-heptose.</text>
</comment>
<dbReference type="InterPro" id="IPR023030">
    <property type="entry name" value="Bifunc_HldE"/>
</dbReference>
<dbReference type="EC" id="2.7.7.70" evidence="11"/>
<dbReference type="NCBIfam" id="TIGR02198">
    <property type="entry name" value="rfaE_dom_I"/>
    <property type="match status" value="1"/>
</dbReference>
<comment type="subunit">
    <text evidence="11">Homodimer.</text>
</comment>
<dbReference type="SUPFAM" id="SSF52374">
    <property type="entry name" value="Nucleotidylyl transferase"/>
    <property type="match status" value="1"/>
</dbReference>
<keyword evidence="9 11" id="KW-0511">Multifunctional enzyme</keyword>
<evidence type="ECO:0000256" key="8">
    <source>
        <dbReference type="ARBA" id="ARBA00022840"/>
    </source>
</evidence>
<evidence type="ECO:0000256" key="1">
    <source>
        <dbReference type="ARBA" id="ARBA00002319"/>
    </source>
</evidence>
<comment type="function">
    <text evidence="1 11">Catalyzes the phosphorylation of D-glycero-D-manno-heptose 7-phosphate at the C-1 position to selectively form D-glycero-beta-D-manno-heptose-1,7-bisphosphate.</text>
</comment>
<dbReference type="Gene3D" id="3.40.50.620">
    <property type="entry name" value="HUPs"/>
    <property type="match status" value="1"/>
</dbReference>
<evidence type="ECO:0000256" key="3">
    <source>
        <dbReference type="ARBA" id="ARBA00004713"/>
    </source>
</evidence>
<comment type="caution">
    <text evidence="14">The sequence shown here is derived from an EMBL/GenBank/DDBJ whole genome shotgun (WGS) entry which is preliminary data.</text>
</comment>
<organism evidence="14 15">
    <name type="scientific">Sabulicella glaciei</name>
    <dbReference type="NCBI Taxonomy" id="2984948"/>
    <lineage>
        <taxon>Bacteria</taxon>
        <taxon>Pseudomonadati</taxon>
        <taxon>Pseudomonadota</taxon>
        <taxon>Alphaproteobacteria</taxon>
        <taxon>Acetobacterales</taxon>
        <taxon>Acetobacteraceae</taxon>
        <taxon>Sabulicella</taxon>
    </lineage>
</organism>
<evidence type="ECO:0000313" key="14">
    <source>
        <dbReference type="EMBL" id="MCW8087490.1"/>
    </source>
</evidence>
<gene>
    <name evidence="14" type="primary">rfaE1</name>
    <name evidence="11" type="synonym">hldE</name>
    <name evidence="14" type="ORF">OF850_17825</name>
</gene>
<dbReference type="SUPFAM" id="SSF53613">
    <property type="entry name" value="Ribokinase-like"/>
    <property type="match status" value="1"/>
</dbReference>
<dbReference type="NCBIfam" id="TIGR00125">
    <property type="entry name" value="cyt_tran_rel"/>
    <property type="match status" value="1"/>
</dbReference>
<evidence type="ECO:0000256" key="2">
    <source>
        <dbReference type="ARBA" id="ARBA00003753"/>
    </source>
</evidence>
<keyword evidence="10 11" id="KW-0119">Carbohydrate metabolism</keyword>
<evidence type="ECO:0000259" key="12">
    <source>
        <dbReference type="Pfam" id="PF00294"/>
    </source>
</evidence>
<feature type="active site" evidence="11">
    <location>
        <position position="272"/>
    </location>
</feature>
<dbReference type="EC" id="2.7.1.167" evidence="11"/>
<comment type="similarity">
    <text evidence="11">In the C-terminal section; belongs to the cytidylyltransferase family.</text>
</comment>
<dbReference type="InterPro" id="IPR011611">
    <property type="entry name" value="PfkB_dom"/>
</dbReference>
<evidence type="ECO:0000256" key="5">
    <source>
        <dbReference type="ARBA" id="ARBA00022695"/>
    </source>
</evidence>
<keyword evidence="15" id="KW-1185">Reference proteome</keyword>
<dbReference type="RefSeq" id="WP_301591694.1">
    <property type="nucleotide sequence ID" value="NZ_JAPFQI010000017.1"/>
</dbReference>
<evidence type="ECO:0000256" key="10">
    <source>
        <dbReference type="ARBA" id="ARBA00023277"/>
    </source>
</evidence>
<dbReference type="Pfam" id="PF01467">
    <property type="entry name" value="CTP_transf_like"/>
    <property type="match status" value="1"/>
</dbReference>
<dbReference type="CDD" id="cd01172">
    <property type="entry name" value="RfaE_like"/>
    <property type="match status" value="1"/>
</dbReference>
<proteinExistence type="inferred from homology"/>
<accession>A0ABT3NZ98</accession>
<evidence type="ECO:0000256" key="4">
    <source>
        <dbReference type="ARBA" id="ARBA00022679"/>
    </source>
</evidence>
<keyword evidence="6 11" id="KW-0547">Nucleotide-binding</keyword>
<comment type="catalytic activity">
    <reaction evidence="11">
        <text>D-glycero-beta-D-manno-heptose 1-phosphate + ATP + H(+) = ADP-D-glycero-beta-D-manno-heptose + diphosphate</text>
        <dbReference type="Rhea" id="RHEA:27465"/>
        <dbReference type="ChEBI" id="CHEBI:15378"/>
        <dbReference type="ChEBI" id="CHEBI:30616"/>
        <dbReference type="ChEBI" id="CHEBI:33019"/>
        <dbReference type="ChEBI" id="CHEBI:59967"/>
        <dbReference type="ChEBI" id="CHEBI:61593"/>
        <dbReference type="EC" id="2.7.7.70"/>
    </reaction>
</comment>
<comment type="pathway">
    <text evidence="11">Nucleotide-sugar biosynthesis; ADP-L-glycero-beta-D-manno-heptose biosynthesis; ADP-L-glycero-beta-D-manno-heptose from D-glycero-beta-D-manno-heptose 7-phosphate: step 3/4.</text>
</comment>
<dbReference type="PANTHER" id="PTHR46969">
    <property type="entry name" value="BIFUNCTIONAL PROTEIN HLDE"/>
    <property type="match status" value="1"/>
</dbReference>
<comment type="pathway">
    <text evidence="3">Bacterial outer membrane biogenesis; LPS core biosynthesis.</text>
</comment>
<comment type="catalytic activity">
    <reaction evidence="11">
        <text>D-glycero-beta-D-manno-heptose 7-phosphate + ATP = D-glycero-beta-D-manno-heptose 1,7-bisphosphate + ADP + H(+)</text>
        <dbReference type="Rhea" id="RHEA:27473"/>
        <dbReference type="ChEBI" id="CHEBI:15378"/>
        <dbReference type="ChEBI" id="CHEBI:30616"/>
        <dbReference type="ChEBI" id="CHEBI:60204"/>
        <dbReference type="ChEBI" id="CHEBI:60208"/>
        <dbReference type="ChEBI" id="CHEBI:456216"/>
        <dbReference type="EC" id="2.7.1.167"/>
    </reaction>
</comment>
<keyword evidence="7 11" id="KW-0418">Kinase</keyword>
<dbReference type="InterPro" id="IPR011913">
    <property type="entry name" value="RfaE_dom_I"/>
</dbReference>
<dbReference type="Pfam" id="PF00294">
    <property type="entry name" value="PfkB"/>
    <property type="match status" value="1"/>
</dbReference>
<evidence type="ECO:0000256" key="11">
    <source>
        <dbReference type="HAMAP-Rule" id="MF_01603"/>
    </source>
</evidence>
<evidence type="ECO:0000313" key="15">
    <source>
        <dbReference type="Proteomes" id="UP001526430"/>
    </source>
</evidence>
<dbReference type="PANTHER" id="PTHR46969:SF1">
    <property type="entry name" value="BIFUNCTIONAL PROTEIN HLDE"/>
    <property type="match status" value="1"/>
</dbReference>